<sequence length="159" mass="17742">LTLRTLLTAELEAWALVVPASGWCTWLHLFKANHVVGLEIASPIKCPGLCFVIQLLYTISLSLKCPITAGGQSFEIFVLPLRHLLNVHSISFIRQLSDQEHKTGELIGVQYLLRQSQQPLEDMTPGSDRTSELLEDITMEEQEEDDKGFIDTLGRGGHC</sequence>
<name>A0AAV6HGW6_9TELE</name>
<organism evidence="1 2">
    <name type="scientific">Alosa alosa</name>
    <name type="common">allis shad</name>
    <dbReference type="NCBI Taxonomy" id="278164"/>
    <lineage>
        <taxon>Eukaryota</taxon>
        <taxon>Metazoa</taxon>
        <taxon>Chordata</taxon>
        <taxon>Craniata</taxon>
        <taxon>Vertebrata</taxon>
        <taxon>Euteleostomi</taxon>
        <taxon>Actinopterygii</taxon>
        <taxon>Neopterygii</taxon>
        <taxon>Teleostei</taxon>
        <taxon>Clupei</taxon>
        <taxon>Clupeiformes</taxon>
        <taxon>Clupeoidei</taxon>
        <taxon>Clupeidae</taxon>
        <taxon>Alosa</taxon>
    </lineage>
</organism>
<dbReference type="EMBL" id="JADWDJ010000001">
    <property type="protein sequence ID" value="KAG5286605.1"/>
    <property type="molecule type" value="Genomic_DNA"/>
</dbReference>
<dbReference type="Proteomes" id="UP000823561">
    <property type="component" value="Chromosome 1"/>
</dbReference>
<proteinExistence type="predicted"/>
<evidence type="ECO:0000313" key="1">
    <source>
        <dbReference type="EMBL" id="KAG5286605.1"/>
    </source>
</evidence>
<gene>
    <name evidence="1" type="ORF">AALO_G00016830</name>
</gene>
<evidence type="ECO:0000313" key="2">
    <source>
        <dbReference type="Proteomes" id="UP000823561"/>
    </source>
</evidence>
<accession>A0AAV6HGW6</accession>
<comment type="caution">
    <text evidence="1">The sequence shown here is derived from an EMBL/GenBank/DDBJ whole genome shotgun (WGS) entry which is preliminary data.</text>
</comment>
<keyword evidence="2" id="KW-1185">Reference proteome</keyword>
<protein>
    <submittedName>
        <fullName evidence="1">Uncharacterized protein</fullName>
    </submittedName>
</protein>
<dbReference type="AlphaFoldDB" id="A0AAV6HGW6"/>
<feature type="non-terminal residue" evidence="1">
    <location>
        <position position="1"/>
    </location>
</feature>
<reference evidence="1 2" key="1">
    <citation type="submission" date="2020-10" db="EMBL/GenBank/DDBJ databases">
        <title>Chromosome-scale genome assembly of the Allis shad, Alosa alosa.</title>
        <authorList>
            <person name="Margot Z."/>
            <person name="Christophe K."/>
            <person name="Cabau C."/>
            <person name="Louis A."/>
            <person name="Berthelot C."/>
            <person name="Parey E."/>
            <person name="Roest Crollius H."/>
            <person name="Montfort J."/>
            <person name="Robinson-Rechavi M."/>
            <person name="Bucao C."/>
            <person name="Bouchez O."/>
            <person name="Gislard M."/>
            <person name="Lluch J."/>
            <person name="Milhes M."/>
            <person name="Lampietro C."/>
            <person name="Lopez Roques C."/>
            <person name="Donnadieu C."/>
            <person name="Braasch I."/>
            <person name="Desvignes T."/>
            <person name="Postlethwait J."/>
            <person name="Bobe J."/>
            <person name="Guiguen Y."/>
        </authorList>
    </citation>
    <scope>NUCLEOTIDE SEQUENCE [LARGE SCALE GENOMIC DNA]</scope>
    <source>
        <strain evidence="1">M-15738</strain>
        <tissue evidence="1">Blood</tissue>
    </source>
</reference>